<dbReference type="InterPro" id="IPR050109">
    <property type="entry name" value="HTH-type_TetR-like_transc_reg"/>
</dbReference>
<reference evidence="6 7" key="1">
    <citation type="journal article" date="2019" name="Int. J. Syst. Evol. Microbiol.">
        <title>The Global Catalogue of Microorganisms (GCM) 10K type strain sequencing project: providing services to taxonomists for standard genome sequencing and annotation.</title>
        <authorList>
            <consortium name="The Broad Institute Genomics Platform"/>
            <consortium name="The Broad Institute Genome Sequencing Center for Infectious Disease"/>
            <person name="Wu L."/>
            <person name="Ma J."/>
        </authorList>
    </citation>
    <scope>NUCLEOTIDE SEQUENCE [LARGE SCALE GENOMIC DNA]</scope>
    <source>
        <strain evidence="6 7">JCM 3146</strain>
    </source>
</reference>
<dbReference type="PANTHER" id="PTHR30055:SF148">
    <property type="entry name" value="TETR-FAMILY TRANSCRIPTIONAL REGULATOR"/>
    <property type="match status" value="1"/>
</dbReference>
<dbReference type="InterPro" id="IPR009057">
    <property type="entry name" value="Homeodomain-like_sf"/>
</dbReference>
<organism evidence="6 7">
    <name type="scientific">Actinoallomurus spadix</name>
    <dbReference type="NCBI Taxonomy" id="79912"/>
    <lineage>
        <taxon>Bacteria</taxon>
        <taxon>Bacillati</taxon>
        <taxon>Actinomycetota</taxon>
        <taxon>Actinomycetes</taxon>
        <taxon>Streptosporangiales</taxon>
        <taxon>Thermomonosporaceae</taxon>
        <taxon>Actinoallomurus</taxon>
    </lineage>
</organism>
<evidence type="ECO:0000256" key="2">
    <source>
        <dbReference type="ARBA" id="ARBA00023125"/>
    </source>
</evidence>
<dbReference type="PROSITE" id="PS50977">
    <property type="entry name" value="HTH_TETR_2"/>
    <property type="match status" value="1"/>
</dbReference>
<dbReference type="InterPro" id="IPR001647">
    <property type="entry name" value="HTH_TetR"/>
</dbReference>
<dbReference type="PROSITE" id="PS01081">
    <property type="entry name" value="HTH_TETR_1"/>
    <property type="match status" value="1"/>
</dbReference>
<sequence length="211" mass="22288">MERNRSVLARLGGMPRKREPAGAAVLQESVTSAIAAAMFDELAETGYARMSVDAVARRAGVGKAAVYRRWPSKQAMLLDLLGAAVRRNVPEVPDSGSLAGDVRGFLDVIVAQVAEPRIKRIALDMAAETERSPELGAALREAVGGPRRAAADAVLRRGIERGELPADTDRELGLDLLISPLLGRLLLTGGPVDDAYLTRLTAVIVAGLTSA</sequence>
<protein>
    <submittedName>
        <fullName evidence="6">TetR/AcrR family transcriptional regulator</fullName>
    </submittedName>
</protein>
<dbReference type="PRINTS" id="PR00455">
    <property type="entry name" value="HTHTETR"/>
</dbReference>
<feature type="DNA-binding region" description="H-T-H motif" evidence="4">
    <location>
        <begin position="51"/>
        <end position="70"/>
    </location>
</feature>
<evidence type="ECO:0000256" key="3">
    <source>
        <dbReference type="ARBA" id="ARBA00023163"/>
    </source>
</evidence>
<evidence type="ECO:0000313" key="7">
    <source>
        <dbReference type="Proteomes" id="UP001501822"/>
    </source>
</evidence>
<keyword evidence="7" id="KW-1185">Reference proteome</keyword>
<dbReference type="SUPFAM" id="SSF46689">
    <property type="entry name" value="Homeodomain-like"/>
    <property type="match status" value="1"/>
</dbReference>
<dbReference type="PANTHER" id="PTHR30055">
    <property type="entry name" value="HTH-TYPE TRANSCRIPTIONAL REGULATOR RUTR"/>
    <property type="match status" value="1"/>
</dbReference>
<keyword evidence="2 4" id="KW-0238">DNA-binding</keyword>
<proteinExistence type="predicted"/>
<dbReference type="InterPro" id="IPR023772">
    <property type="entry name" value="DNA-bd_HTH_TetR-type_CS"/>
</dbReference>
<dbReference type="Gene3D" id="1.10.10.60">
    <property type="entry name" value="Homeodomain-like"/>
    <property type="match status" value="1"/>
</dbReference>
<name>A0ABN0XD82_9ACTN</name>
<dbReference type="InterPro" id="IPR036271">
    <property type="entry name" value="Tet_transcr_reg_TetR-rel_C_sf"/>
</dbReference>
<evidence type="ECO:0000256" key="1">
    <source>
        <dbReference type="ARBA" id="ARBA00023015"/>
    </source>
</evidence>
<evidence type="ECO:0000256" key="4">
    <source>
        <dbReference type="PROSITE-ProRule" id="PRU00335"/>
    </source>
</evidence>
<dbReference type="Gene3D" id="1.10.357.10">
    <property type="entry name" value="Tetracycline Repressor, domain 2"/>
    <property type="match status" value="1"/>
</dbReference>
<dbReference type="InterPro" id="IPR011075">
    <property type="entry name" value="TetR_C"/>
</dbReference>
<feature type="domain" description="HTH tetR-type" evidence="5">
    <location>
        <begin position="28"/>
        <end position="88"/>
    </location>
</feature>
<keyword evidence="1" id="KW-0805">Transcription regulation</keyword>
<dbReference type="Proteomes" id="UP001501822">
    <property type="component" value="Unassembled WGS sequence"/>
</dbReference>
<evidence type="ECO:0000259" key="5">
    <source>
        <dbReference type="PROSITE" id="PS50977"/>
    </source>
</evidence>
<gene>
    <name evidence="6" type="ORF">GCM10010151_59010</name>
</gene>
<keyword evidence="3" id="KW-0804">Transcription</keyword>
<dbReference type="EMBL" id="BAAABM010000054">
    <property type="protein sequence ID" value="GAA0361291.1"/>
    <property type="molecule type" value="Genomic_DNA"/>
</dbReference>
<dbReference type="Pfam" id="PF16859">
    <property type="entry name" value="TetR_C_11"/>
    <property type="match status" value="1"/>
</dbReference>
<dbReference type="SUPFAM" id="SSF48498">
    <property type="entry name" value="Tetracyclin repressor-like, C-terminal domain"/>
    <property type="match status" value="1"/>
</dbReference>
<dbReference type="Pfam" id="PF00440">
    <property type="entry name" value="TetR_N"/>
    <property type="match status" value="1"/>
</dbReference>
<accession>A0ABN0XD82</accession>
<comment type="caution">
    <text evidence="6">The sequence shown here is derived from an EMBL/GenBank/DDBJ whole genome shotgun (WGS) entry which is preliminary data.</text>
</comment>
<evidence type="ECO:0000313" key="6">
    <source>
        <dbReference type="EMBL" id="GAA0361291.1"/>
    </source>
</evidence>